<dbReference type="Pfam" id="PF21339">
    <property type="entry name" value="VEGFR-1-like_Ig-like"/>
    <property type="match status" value="1"/>
</dbReference>
<evidence type="ECO:0000259" key="1">
    <source>
        <dbReference type="SMART" id="SM00408"/>
    </source>
</evidence>
<name>A0AAV2SCD5_MEGNR</name>
<sequence length="130" mass="14658">MRATVNQGPVDIDCRPTLPNITVMLYKDGQQIIPDFDKILPIQKKGFLLNDVSFEDSGIYYCQANNYTRTIILTVQDDSTYLSEPEIQIPSNTHFVLGSPFSLLCMLNISKNMSQSNTKLEWVLPPSAEV</sequence>
<dbReference type="InterPro" id="IPR036179">
    <property type="entry name" value="Ig-like_dom_sf"/>
</dbReference>
<reference evidence="2 3" key="1">
    <citation type="submission" date="2024-05" db="EMBL/GenBank/DDBJ databases">
        <authorList>
            <person name="Wallberg A."/>
        </authorList>
    </citation>
    <scope>NUCLEOTIDE SEQUENCE [LARGE SCALE GENOMIC DNA]</scope>
</reference>
<accession>A0AAV2SCD5</accession>
<feature type="domain" description="Immunoglobulin subtype 2" evidence="1">
    <location>
        <begin position="5"/>
        <end position="69"/>
    </location>
</feature>
<organism evidence="2 3">
    <name type="scientific">Meganyctiphanes norvegica</name>
    <name type="common">Northern krill</name>
    <name type="synonym">Thysanopoda norvegica</name>
    <dbReference type="NCBI Taxonomy" id="48144"/>
    <lineage>
        <taxon>Eukaryota</taxon>
        <taxon>Metazoa</taxon>
        <taxon>Ecdysozoa</taxon>
        <taxon>Arthropoda</taxon>
        <taxon>Crustacea</taxon>
        <taxon>Multicrustacea</taxon>
        <taxon>Malacostraca</taxon>
        <taxon>Eumalacostraca</taxon>
        <taxon>Eucarida</taxon>
        <taxon>Euphausiacea</taxon>
        <taxon>Euphausiidae</taxon>
        <taxon>Meganyctiphanes</taxon>
    </lineage>
</organism>
<dbReference type="Gene3D" id="2.60.40.10">
    <property type="entry name" value="Immunoglobulins"/>
    <property type="match status" value="1"/>
</dbReference>
<evidence type="ECO:0000313" key="3">
    <source>
        <dbReference type="Proteomes" id="UP001497623"/>
    </source>
</evidence>
<dbReference type="EMBL" id="CAXKWB010061782">
    <property type="protein sequence ID" value="CAL4184415.1"/>
    <property type="molecule type" value="Genomic_DNA"/>
</dbReference>
<proteinExistence type="predicted"/>
<dbReference type="Proteomes" id="UP001497623">
    <property type="component" value="Unassembled WGS sequence"/>
</dbReference>
<dbReference type="SUPFAM" id="SSF48726">
    <property type="entry name" value="Immunoglobulin"/>
    <property type="match status" value="1"/>
</dbReference>
<evidence type="ECO:0000313" key="2">
    <source>
        <dbReference type="EMBL" id="CAL4184415.1"/>
    </source>
</evidence>
<keyword evidence="3" id="KW-1185">Reference proteome</keyword>
<dbReference type="SMART" id="SM00408">
    <property type="entry name" value="IGc2"/>
    <property type="match status" value="1"/>
</dbReference>
<feature type="non-terminal residue" evidence="2">
    <location>
        <position position="130"/>
    </location>
</feature>
<dbReference type="InterPro" id="IPR003598">
    <property type="entry name" value="Ig_sub2"/>
</dbReference>
<dbReference type="AlphaFoldDB" id="A0AAV2SCD5"/>
<dbReference type="InterPro" id="IPR013783">
    <property type="entry name" value="Ig-like_fold"/>
</dbReference>
<comment type="caution">
    <text evidence="2">The sequence shown here is derived from an EMBL/GenBank/DDBJ whole genome shotgun (WGS) entry which is preliminary data.</text>
</comment>
<protein>
    <recommendedName>
        <fullName evidence="1">Immunoglobulin subtype 2 domain-containing protein</fullName>
    </recommendedName>
</protein>
<gene>
    <name evidence="2" type="ORF">MNOR_LOCUS35844</name>
</gene>
<dbReference type="CDD" id="cd00096">
    <property type="entry name" value="Ig"/>
    <property type="match status" value="1"/>
</dbReference>